<keyword evidence="3" id="KW-1185">Reference proteome</keyword>
<dbReference type="Proteomes" id="UP000007755">
    <property type="component" value="Unassembled WGS sequence"/>
</dbReference>
<proteinExistence type="predicted"/>
<name>F4X4K3_ACREC</name>
<dbReference type="InParanoid" id="F4X4K3"/>
<protein>
    <submittedName>
        <fullName evidence="2">Uncharacterized protein</fullName>
    </submittedName>
</protein>
<organism evidence="3">
    <name type="scientific">Acromyrmex echinatior</name>
    <name type="common">Panamanian leafcutter ant</name>
    <name type="synonym">Acromyrmex octospinosus echinatior</name>
    <dbReference type="NCBI Taxonomy" id="103372"/>
    <lineage>
        <taxon>Eukaryota</taxon>
        <taxon>Metazoa</taxon>
        <taxon>Ecdysozoa</taxon>
        <taxon>Arthropoda</taxon>
        <taxon>Hexapoda</taxon>
        <taxon>Insecta</taxon>
        <taxon>Pterygota</taxon>
        <taxon>Neoptera</taxon>
        <taxon>Endopterygota</taxon>
        <taxon>Hymenoptera</taxon>
        <taxon>Apocrita</taxon>
        <taxon>Aculeata</taxon>
        <taxon>Formicoidea</taxon>
        <taxon>Formicidae</taxon>
        <taxon>Myrmicinae</taxon>
        <taxon>Acromyrmex</taxon>
    </lineage>
</organism>
<evidence type="ECO:0000313" key="2">
    <source>
        <dbReference type="EMBL" id="EGI58613.1"/>
    </source>
</evidence>
<sequence length="109" mass="12787">MKWRCIGSTSLGSHLRTGVEEESLRVKRDEEKRNAKHGERMNGQTRAEREEVEAKVIRHLAVSMRCCRRMRKYLAQSGHSFLERCLHFSVTLEYASYDFVVSTLPKLMR</sequence>
<accession>F4X4K3</accession>
<evidence type="ECO:0000313" key="3">
    <source>
        <dbReference type="Proteomes" id="UP000007755"/>
    </source>
</evidence>
<dbReference type="AlphaFoldDB" id="F4X4K3"/>
<evidence type="ECO:0000256" key="1">
    <source>
        <dbReference type="SAM" id="MobiDB-lite"/>
    </source>
</evidence>
<gene>
    <name evidence="2" type="ORF">G5I_13268</name>
</gene>
<reference evidence="2" key="1">
    <citation type="submission" date="2011-02" db="EMBL/GenBank/DDBJ databases">
        <title>The genome of the leaf-cutting ant Acromyrmex echinatior suggests key adaptations to social evolution and fungus farming.</title>
        <authorList>
            <person name="Nygaard S."/>
            <person name="Zhang G."/>
        </authorList>
    </citation>
    <scope>NUCLEOTIDE SEQUENCE</scope>
</reference>
<dbReference type="EMBL" id="GL888657">
    <property type="protein sequence ID" value="EGI58613.1"/>
    <property type="molecule type" value="Genomic_DNA"/>
</dbReference>
<feature type="region of interest" description="Disordered" evidence="1">
    <location>
        <begin position="22"/>
        <end position="49"/>
    </location>
</feature>